<keyword evidence="12" id="KW-1185">Reference proteome</keyword>
<name>B0CEN1_ACAM1</name>
<keyword evidence="6 8" id="KW-0378">Hydrolase</keyword>
<dbReference type="InterPro" id="IPR036286">
    <property type="entry name" value="LexA/Signal_pep-like_sf"/>
</dbReference>
<dbReference type="GO" id="GO:0004252">
    <property type="term" value="F:serine-type endopeptidase activity"/>
    <property type="evidence" value="ECO:0007669"/>
    <property type="project" value="InterPro"/>
</dbReference>
<evidence type="ECO:0000256" key="1">
    <source>
        <dbReference type="ARBA" id="ARBA00000677"/>
    </source>
</evidence>
<dbReference type="OrthoDB" id="9802919at2"/>
<dbReference type="Proteomes" id="UP000000268">
    <property type="component" value="Chromosome"/>
</dbReference>
<gene>
    <name evidence="11" type="primary">lepB</name>
    <name evidence="11" type="ordered locus">AM1_3140</name>
</gene>
<dbReference type="GO" id="GO:0009003">
    <property type="term" value="F:signal peptidase activity"/>
    <property type="evidence" value="ECO:0007669"/>
    <property type="project" value="UniProtKB-EC"/>
</dbReference>
<dbReference type="InterPro" id="IPR000223">
    <property type="entry name" value="Pept_S26A_signal_pept_1"/>
</dbReference>
<dbReference type="STRING" id="329726.AM1_3140"/>
<dbReference type="GO" id="GO:0005886">
    <property type="term" value="C:plasma membrane"/>
    <property type="evidence" value="ECO:0007669"/>
    <property type="project" value="UniProtKB-SubCell"/>
</dbReference>
<evidence type="ECO:0000256" key="9">
    <source>
        <dbReference type="RuleBase" id="RU362042"/>
    </source>
</evidence>
<dbReference type="EC" id="3.4.21.89" evidence="4 8"/>
<dbReference type="PROSITE" id="PS00761">
    <property type="entry name" value="SPASE_I_3"/>
    <property type="match status" value="1"/>
</dbReference>
<evidence type="ECO:0000313" key="11">
    <source>
        <dbReference type="EMBL" id="ABW28136.1"/>
    </source>
</evidence>
<reference evidence="11 12" key="1">
    <citation type="journal article" date="2008" name="Proc. Natl. Acad. Sci. U.S.A.">
        <title>Niche adaptation and genome expansion in the chlorophyll d-producing cyanobacterium Acaryochloris marina.</title>
        <authorList>
            <person name="Swingley W.D."/>
            <person name="Chen M."/>
            <person name="Cheung P.C."/>
            <person name="Conrad A.L."/>
            <person name="Dejesa L.C."/>
            <person name="Hao J."/>
            <person name="Honchak B.M."/>
            <person name="Karbach L.E."/>
            <person name="Kurdoglu A."/>
            <person name="Lahiri S."/>
            <person name="Mastrian S.D."/>
            <person name="Miyashita H."/>
            <person name="Page L."/>
            <person name="Ramakrishna P."/>
            <person name="Satoh S."/>
            <person name="Sattley W.M."/>
            <person name="Shimada Y."/>
            <person name="Taylor H.L."/>
            <person name="Tomo T."/>
            <person name="Tsuchiya T."/>
            <person name="Wang Z.T."/>
            <person name="Raymond J."/>
            <person name="Mimuro M."/>
            <person name="Blankenship R.E."/>
            <person name="Touchman J.W."/>
        </authorList>
    </citation>
    <scope>NUCLEOTIDE SEQUENCE [LARGE SCALE GENOMIC DNA]</scope>
    <source>
        <strain evidence="12">MBIC 11017</strain>
    </source>
</reference>
<protein>
    <recommendedName>
        <fullName evidence="4 8">Signal peptidase I</fullName>
        <ecNumber evidence="4 8">3.4.21.89</ecNumber>
    </recommendedName>
</protein>
<evidence type="ECO:0000256" key="2">
    <source>
        <dbReference type="ARBA" id="ARBA00004401"/>
    </source>
</evidence>
<evidence type="ECO:0000259" key="10">
    <source>
        <dbReference type="Pfam" id="PF10502"/>
    </source>
</evidence>
<feature type="active site" evidence="7">
    <location>
        <position position="51"/>
    </location>
</feature>
<dbReference type="KEGG" id="amr:AM1_3140"/>
<dbReference type="PANTHER" id="PTHR43390">
    <property type="entry name" value="SIGNAL PEPTIDASE I"/>
    <property type="match status" value="1"/>
</dbReference>
<evidence type="ECO:0000256" key="3">
    <source>
        <dbReference type="ARBA" id="ARBA00009370"/>
    </source>
</evidence>
<dbReference type="InterPro" id="IPR019756">
    <property type="entry name" value="Pept_S26A_signal_pept_1_Ser-AS"/>
</dbReference>
<dbReference type="PROSITE" id="PS00501">
    <property type="entry name" value="SPASE_I_1"/>
    <property type="match status" value="1"/>
</dbReference>
<dbReference type="Gene3D" id="2.10.109.10">
    <property type="entry name" value="Umud Fragment, subunit A"/>
    <property type="match status" value="1"/>
</dbReference>
<feature type="domain" description="Peptidase S26" evidence="10">
    <location>
        <begin position="21"/>
        <end position="206"/>
    </location>
</feature>
<dbReference type="CDD" id="cd06530">
    <property type="entry name" value="S26_SPase_I"/>
    <property type="match status" value="1"/>
</dbReference>
<keyword evidence="5 8" id="KW-0645">Protease</keyword>
<sequence length="224" mass="25107">MTQPQPPDLKPTEQPEESWWVEAAKTVGLSLLLAFGIRTFVAEARFIPSGSMEPTLQIHDRLIIDKVTYRFRDPERGDVVVFNPTESLKRANFKEAFIKRVVGVPGDQVEIKNGVVWVNNQPIKENYTAEGVTVGPSEDHCRNNYVTSDVDSQPIEPPVPIFLEKPQTIPDKHYLVLGDNRGNSYDGRCWGLVAHADLVGRAVFRFLPFDRIGTLPPAEVTIGE</sequence>
<dbReference type="GO" id="GO:0006465">
    <property type="term" value="P:signal peptide processing"/>
    <property type="evidence" value="ECO:0007669"/>
    <property type="project" value="InterPro"/>
</dbReference>
<dbReference type="HOGENOM" id="CLU_028723_5_1_3"/>
<comment type="catalytic activity">
    <reaction evidence="1 8">
        <text>Cleavage of hydrophobic, N-terminal signal or leader sequences from secreted and periplasmic proteins.</text>
        <dbReference type="EC" id="3.4.21.89"/>
    </reaction>
</comment>
<evidence type="ECO:0000256" key="6">
    <source>
        <dbReference type="ARBA" id="ARBA00022801"/>
    </source>
</evidence>
<dbReference type="MEROPS" id="S26.008"/>
<evidence type="ECO:0000256" key="7">
    <source>
        <dbReference type="PIRSR" id="PIRSR600223-1"/>
    </source>
</evidence>
<accession>B0CEN1</accession>
<dbReference type="EMBL" id="CP000828">
    <property type="protein sequence ID" value="ABW28136.1"/>
    <property type="molecule type" value="Genomic_DNA"/>
</dbReference>
<dbReference type="PROSITE" id="PS00760">
    <property type="entry name" value="SPASE_I_2"/>
    <property type="match status" value="1"/>
</dbReference>
<evidence type="ECO:0000256" key="4">
    <source>
        <dbReference type="ARBA" id="ARBA00013208"/>
    </source>
</evidence>
<feature type="active site" evidence="7">
    <location>
        <position position="99"/>
    </location>
</feature>
<comment type="subcellular location">
    <subcellularLocation>
        <location evidence="2">Cell membrane</location>
        <topology evidence="2">Single-pass type II membrane protein</topology>
    </subcellularLocation>
    <subcellularLocation>
        <location evidence="9">Membrane</location>
        <topology evidence="9">Single-pass type II membrane protein</topology>
    </subcellularLocation>
</comment>
<dbReference type="InterPro" id="IPR019758">
    <property type="entry name" value="Pept_S26A_signal_pept_1_CS"/>
</dbReference>
<dbReference type="SUPFAM" id="SSF51306">
    <property type="entry name" value="LexA/Signal peptidase"/>
    <property type="match status" value="1"/>
</dbReference>
<dbReference type="Pfam" id="PF10502">
    <property type="entry name" value="Peptidase_S26"/>
    <property type="match status" value="1"/>
</dbReference>
<comment type="similarity">
    <text evidence="3 9">Belongs to the peptidase S26 family.</text>
</comment>
<evidence type="ECO:0000256" key="8">
    <source>
        <dbReference type="RuleBase" id="RU003993"/>
    </source>
</evidence>
<dbReference type="InterPro" id="IPR019757">
    <property type="entry name" value="Pept_S26A_signal_pept_1_Lys-AS"/>
</dbReference>
<dbReference type="AlphaFoldDB" id="B0CEN1"/>
<dbReference type="InterPro" id="IPR019533">
    <property type="entry name" value="Peptidase_S26"/>
</dbReference>
<dbReference type="RefSeq" id="WP_012163564.1">
    <property type="nucleotide sequence ID" value="NC_009925.1"/>
</dbReference>
<evidence type="ECO:0000313" key="12">
    <source>
        <dbReference type="Proteomes" id="UP000000268"/>
    </source>
</evidence>
<dbReference type="eggNOG" id="COG0681">
    <property type="taxonomic scope" value="Bacteria"/>
</dbReference>
<evidence type="ECO:0000256" key="5">
    <source>
        <dbReference type="ARBA" id="ARBA00022670"/>
    </source>
</evidence>
<proteinExistence type="inferred from homology"/>
<dbReference type="NCBIfam" id="TIGR02227">
    <property type="entry name" value="sigpep_I_bact"/>
    <property type="match status" value="1"/>
</dbReference>
<dbReference type="PANTHER" id="PTHR43390:SF1">
    <property type="entry name" value="CHLOROPLAST PROCESSING PEPTIDASE"/>
    <property type="match status" value="1"/>
</dbReference>
<organism evidence="11 12">
    <name type="scientific">Acaryochloris marina (strain MBIC 11017)</name>
    <dbReference type="NCBI Taxonomy" id="329726"/>
    <lineage>
        <taxon>Bacteria</taxon>
        <taxon>Bacillati</taxon>
        <taxon>Cyanobacteriota</taxon>
        <taxon>Cyanophyceae</taxon>
        <taxon>Acaryochloridales</taxon>
        <taxon>Acaryochloridaceae</taxon>
        <taxon>Acaryochloris</taxon>
    </lineage>
</organism>
<dbReference type="PRINTS" id="PR00727">
    <property type="entry name" value="LEADERPTASE"/>
</dbReference>